<dbReference type="Proteomes" id="UP000235388">
    <property type="component" value="Unassembled WGS sequence"/>
</dbReference>
<accession>A0A2N5U4R1</accession>
<proteinExistence type="predicted"/>
<reference evidence="1 2" key="1">
    <citation type="submission" date="2017-11" db="EMBL/GenBank/DDBJ databases">
        <title>De novo assembly and phasing of dikaryotic genomes from two isolates of Puccinia coronata f. sp. avenae, the causal agent of oat crown rust.</title>
        <authorList>
            <person name="Miller M.E."/>
            <person name="Zhang Y."/>
            <person name="Omidvar V."/>
            <person name="Sperschneider J."/>
            <person name="Schwessinger B."/>
            <person name="Raley C."/>
            <person name="Palmer J.M."/>
            <person name="Garnica D."/>
            <person name="Upadhyaya N."/>
            <person name="Rathjen J."/>
            <person name="Taylor J.M."/>
            <person name="Park R.F."/>
            <person name="Dodds P.N."/>
            <person name="Hirsch C.D."/>
            <person name="Kianian S.F."/>
            <person name="Figueroa M."/>
        </authorList>
    </citation>
    <scope>NUCLEOTIDE SEQUENCE [LARGE SCALE GENOMIC DNA]</scope>
    <source>
        <strain evidence="1">12NC29</strain>
    </source>
</reference>
<evidence type="ECO:0000313" key="1">
    <source>
        <dbReference type="EMBL" id="PLW32712.1"/>
    </source>
</evidence>
<gene>
    <name evidence="1" type="ORF">PCANC_19570</name>
</gene>
<protein>
    <submittedName>
        <fullName evidence="1">Uncharacterized protein</fullName>
    </submittedName>
</protein>
<sequence>LNEKYSSRMNFRILITSTESTLEDEYHEELNLLSHAIITRKYTNTLRDEYGSPNSETWKEEDLEMLKDDVKKLRAIFSKTLNKNIDEGCITQDELRKAGFIGELLHFIQVQFHHQIIHQEVPEHLGEWELHCKLILNFYWARYLESMAECFLLKFGKDSSTLKKLSEMNVPEIYQYYKERVQYTHNEFKEMYKILSNRNDKVSMCLKNDHRFTHMIESIDNAVFSAQWNEIRAYTRVYRGATPFSPASSLCQLAKEWRLGEPTQAARRGQRRCFPVKL</sequence>
<keyword evidence="2" id="KW-1185">Reference proteome</keyword>
<organism evidence="1 2">
    <name type="scientific">Puccinia coronata f. sp. avenae</name>
    <dbReference type="NCBI Taxonomy" id="200324"/>
    <lineage>
        <taxon>Eukaryota</taxon>
        <taxon>Fungi</taxon>
        <taxon>Dikarya</taxon>
        <taxon>Basidiomycota</taxon>
        <taxon>Pucciniomycotina</taxon>
        <taxon>Pucciniomycetes</taxon>
        <taxon>Pucciniales</taxon>
        <taxon>Pucciniaceae</taxon>
        <taxon>Puccinia</taxon>
    </lineage>
</organism>
<dbReference type="AlphaFoldDB" id="A0A2N5U4R1"/>
<dbReference type="EMBL" id="PGCJ01000316">
    <property type="protein sequence ID" value="PLW32712.1"/>
    <property type="molecule type" value="Genomic_DNA"/>
</dbReference>
<feature type="non-terminal residue" evidence="1">
    <location>
        <position position="1"/>
    </location>
</feature>
<feature type="non-terminal residue" evidence="1">
    <location>
        <position position="278"/>
    </location>
</feature>
<name>A0A2N5U4R1_9BASI</name>
<comment type="caution">
    <text evidence="1">The sequence shown here is derived from an EMBL/GenBank/DDBJ whole genome shotgun (WGS) entry which is preliminary data.</text>
</comment>
<evidence type="ECO:0000313" key="2">
    <source>
        <dbReference type="Proteomes" id="UP000235388"/>
    </source>
</evidence>